<reference evidence="2 3" key="1">
    <citation type="journal article" date="2019" name="Int. J. Syst. Evol. Microbiol.">
        <title>The Global Catalogue of Microorganisms (GCM) 10K type strain sequencing project: providing services to taxonomists for standard genome sequencing and annotation.</title>
        <authorList>
            <consortium name="The Broad Institute Genomics Platform"/>
            <consortium name="The Broad Institute Genome Sequencing Center for Infectious Disease"/>
            <person name="Wu L."/>
            <person name="Ma J."/>
        </authorList>
    </citation>
    <scope>NUCLEOTIDE SEQUENCE [LARGE SCALE GENOMIC DNA]</scope>
    <source>
        <strain evidence="2 3">JCM 12393</strain>
    </source>
</reference>
<dbReference type="Proteomes" id="UP001499863">
    <property type="component" value="Unassembled WGS sequence"/>
</dbReference>
<protein>
    <recommendedName>
        <fullName evidence="4">DUF4129 domain-containing protein</fullName>
    </recommendedName>
</protein>
<feature type="region of interest" description="Disordered" evidence="1">
    <location>
        <begin position="36"/>
        <end position="77"/>
    </location>
</feature>
<gene>
    <name evidence="2" type="ORF">GCM10009639_69320</name>
</gene>
<dbReference type="EMBL" id="BAAAKJ010000516">
    <property type="protein sequence ID" value="GAA1415285.1"/>
    <property type="molecule type" value="Genomic_DNA"/>
</dbReference>
<evidence type="ECO:0000313" key="3">
    <source>
        <dbReference type="Proteomes" id="UP001499863"/>
    </source>
</evidence>
<evidence type="ECO:0008006" key="4">
    <source>
        <dbReference type="Google" id="ProtNLM"/>
    </source>
</evidence>
<accession>A0ABN1YL50</accession>
<organism evidence="2 3">
    <name type="scientific">Kitasatospora putterlickiae</name>
    <dbReference type="NCBI Taxonomy" id="221725"/>
    <lineage>
        <taxon>Bacteria</taxon>
        <taxon>Bacillati</taxon>
        <taxon>Actinomycetota</taxon>
        <taxon>Actinomycetes</taxon>
        <taxon>Kitasatosporales</taxon>
        <taxon>Streptomycetaceae</taxon>
        <taxon>Kitasatospora</taxon>
    </lineage>
</organism>
<evidence type="ECO:0000313" key="2">
    <source>
        <dbReference type="EMBL" id="GAA1415285.1"/>
    </source>
</evidence>
<evidence type="ECO:0000256" key="1">
    <source>
        <dbReference type="SAM" id="MobiDB-lite"/>
    </source>
</evidence>
<name>A0ABN1YL50_9ACTN</name>
<proteinExistence type="predicted"/>
<comment type="caution">
    <text evidence="2">The sequence shown here is derived from an EMBL/GenBank/DDBJ whole genome shotgun (WGS) entry which is preliminary data.</text>
</comment>
<sequence length="77" mass="8027">MGGAVAAFAAQRRYGGRVPDPVEVERVARALDELSAAARAHRPPTRAAARPTRPHDPTRSALGRAADELDTLLAGGS</sequence>
<keyword evidence="3" id="KW-1185">Reference proteome</keyword>